<sequence length="117" mass="12506">MIMDSFGAKPGPDDLLILSPGDWYGRTVRFTLFSEYFTGIGPECIDAQLLVSSFDGALIASVPIRAVRPPVPETDGGVPEGLRHLMDDPAFSILRKLPEVDLSEVPEGDGGVAPPQP</sequence>
<keyword evidence="2" id="KW-1185">Reference proteome</keyword>
<name>A0A085WC78_9BACT</name>
<dbReference type="EMBL" id="JMCB01000012">
    <property type="protein sequence ID" value="KFE65291.1"/>
    <property type="molecule type" value="Genomic_DNA"/>
</dbReference>
<organism evidence="1 2">
    <name type="scientific">Hyalangium minutum</name>
    <dbReference type="NCBI Taxonomy" id="394096"/>
    <lineage>
        <taxon>Bacteria</taxon>
        <taxon>Pseudomonadati</taxon>
        <taxon>Myxococcota</taxon>
        <taxon>Myxococcia</taxon>
        <taxon>Myxococcales</taxon>
        <taxon>Cystobacterineae</taxon>
        <taxon>Archangiaceae</taxon>
        <taxon>Hyalangium</taxon>
    </lineage>
</organism>
<dbReference type="Proteomes" id="UP000028725">
    <property type="component" value="Unassembled WGS sequence"/>
</dbReference>
<reference evidence="1 2" key="1">
    <citation type="submission" date="2014-04" db="EMBL/GenBank/DDBJ databases">
        <title>Genome assembly of Hyalangium minutum DSM 14724.</title>
        <authorList>
            <person name="Sharma G."/>
            <person name="Subramanian S."/>
        </authorList>
    </citation>
    <scope>NUCLEOTIDE SEQUENCE [LARGE SCALE GENOMIC DNA]</scope>
    <source>
        <strain evidence="1 2">DSM 14724</strain>
    </source>
</reference>
<proteinExistence type="predicted"/>
<accession>A0A085WC78</accession>
<comment type="caution">
    <text evidence="1">The sequence shown here is derived from an EMBL/GenBank/DDBJ whole genome shotgun (WGS) entry which is preliminary data.</text>
</comment>
<evidence type="ECO:0000313" key="1">
    <source>
        <dbReference type="EMBL" id="KFE65291.1"/>
    </source>
</evidence>
<protein>
    <submittedName>
        <fullName evidence="1">Uncharacterized protein</fullName>
    </submittedName>
</protein>
<dbReference type="AlphaFoldDB" id="A0A085WC78"/>
<gene>
    <name evidence="1" type="ORF">DB31_1407</name>
</gene>
<evidence type="ECO:0000313" key="2">
    <source>
        <dbReference type="Proteomes" id="UP000028725"/>
    </source>
</evidence>